<keyword evidence="1" id="KW-1133">Transmembrane helix</keyword>
<reference evidence="2" key="1">
    <citation type="submission" date="2014-11" db="EMBL/GenBank/DDBJ databases">
        <authorList>
            <person name="Amaro Gonzalez C."/>
        </authorList>
    </citation>
    <scope>NUCLEOTIDE SEQUENCE</scope>
</reference>
<dbReference type="EMBL" id="GBXM01018134">
    <property type="protein sequence ID" value="JAH90443.1"/>
    <property type="molecule type" value="Transcribed_RNA"/>
</dbReference>
<accession>A0A0E9WLT6</accession>
<reference evidence="2" key="2">
    <citation type="journal article" date="2015" name="Fish Shellfish Immunol.">
        <title>Early steps in the European eel (Anguilla anguilla)-Vibrio vulnificus interaction in the gills: Role of the RtxA13 toxin.</title>
        <authorList>
            <person name="Callol A."/>
            <person name="Pajuelo D."/>
            <person name="Ebbesson L."/>
            <person name="Teles M."/>
            <person name="MacKenzie S."/>
            <person name="Amaro C."/>
        </authorList>
    </citation>
    <scope>NUCLEOTIDE SEQUENCE</scope>
</reference>
<proteinExistence type="predicted"/>
<feature type="transmembrane region" description="Helical" evidence="1">
    <location>
        <begin position="20"/>
        <end position="40"/>
    </location>
</feature>
<evidence type="ECO:0000313" key="2">
    <source>
        <dbReference type="EMBL" id="JAH90443.1"/>
    </source>
</evidence>
<evidence type="ECO:0000256" key="1">
    <source>
        <dbReference type="SAM" id="Phobius"/>
    </source>
</evidence>
<name>A0A0E9WLT6_ANGAN</name>
<keyword evidence="1" id="KW-0472">Membrane</keyword>
<dbReference type="AlphaFoldDB" id="A0A0E9WLT6"/>
<sequence length="83" mass="8790">MKSSSSSVLHLIDTSSCGWSVLVILSPSAGSVGMLFFLLFKMKMTVNMTTDTNTSSTVTITMETGLFLGPHSLSNVFVPAVIS</sequence>
<keyword evidence="1" id="KW-0812">Transmembrane</keyword>
<protein>
    <submittedName>
        <fullName evidence="2">Uncharacterized protein</fullName>
    </submittedName>
</protein>
<organism evidence="2">
    <name type="scientific">Anguilla anguilla</name>
    <name type="common">European freshwater eel</name>
    <name type="synonym">Muraena anguilla</name>
    <dbReference type="NCBI Taxonomy" id="7936"/>
    <lineage>
        <taxon>Eukaryota</taxon>
        <taxon>Metazoa</taxon>
        <taxon>Chordata</taxon>
        <taxon>Craniata</taxon>
        <taxon>Vertebrata</taxon>
        <taxon>Euteleostomi</taxon>
        <taxon>Actinopterygii</taxon>
        <taxon>Neopterygii</taxon>
        <taxon>Teleostei</taxon>
        <taxon>Anguilliformes</taxon>
        <taxon>Anguillidae</taxon>
        <taxon>Anguilla</taxon>
    </lineage>
</organism>